<gene>
    <name evidence="5" type="ORF">H9895_08865</name>
</gene>
<dbReference type="Gene3D" id="3.40.50.150">
    <property type="entry name" value="Vaccinia Virus protein VP39"/>
    <property type="match status" value="1"/>
</dbReference>
<dbReference type="SUPFAM" id="SSF53335">
    <property type="entry name" value="S-adenosyl-L-methionine-dependent methyltransferases"/>
    <property type="match status" value="1"/>
</dbReference>
<dbReference type="InterPro" id="IPR022642">
    <property type="entry name" value="CheR_C"/>
</dbReference>
<comment type="caution">
    <text evidence="5">The sequence shown here is derived from an EMBL/GenBank/DDBJ whole genome shotgun (WGS) entry which is preliminary data.</text>
</comment>
<dbReference type="InterPro" id="IPR000780">
    <property type="entry name" value="CheR_MeTrfase"/>
</dbReference>
<keyword evidence="1" id="KW-0489">Methyltransferase</keyword>
<evidence type="ECO:0000313" key="6">
    <source>
        <dbReference type="Proteomes" id="UP000823937"/>
    </source>
</evidence>
<dbReference type="GO" id="GO:0032259">
    <property type="term" value="P:methylation"/>
    <property type="evidence" value="ECO:0007669"/>
    <property type="project" value="UniProtKB-KW"/>
</dbReference>
<evidence type="ECO:0000256" key="3">
    <source>
        <dbReference type="ARBA" id="ARBA00022691"/>
    </source>
</evidence>
<dbReference type="EMBL" id="DXHX01000125">
    <property type="protein sequence ID" value="HIV75173.1"/>
    <property type="molecule type" value="Genomic_DNA"/>
</dbReference>
<name>A0A9D1PPJ5_9BACI</name>
<dbReference type="InterPro" id="IPR050903">
    <property type="entry name" value="Bact_Chemotaxis_MeTrfase"/>
</dbReference>
<dbReference type="PRINTS" id="PR00996">
    <property type="entry name" value="CHERMTFRASE"/>
</dbReference>
<evidence type="ECO:0000256" key="1">
    <source>
        <dbReference type="ARBA" id="ARBA00022603"/>
    </source>
</evidence>
<dbReference type="AlphaFoldDB" id="A0A9D1PPJ5"/>
<dbReference type="GO" id="GO:0008757">
    <property type="term" value="F:S-adenosylmethionine-dependent methyltransferase activity"/>
    <property type="evidence" value="ECO:0007669"/>
    <property type="project" value="InterPro"/>
</dbReference>
<feature type="domain" description="CheR-type methyltransferase" evidence="4">
    <location>
        <begin position="1"/>
        <end position="101"/>
    </location>
</feature>
<dbReference type="PANTHER" id="PTHR24422">
    <property type="entry name" value="CHEMOTAXIS PROTEIN METHYLTRANSFERASE"/>
    <property type="match status" value="1"/>
</dbReference>
<sequence>IKKYFTYKNNVYELNHDIKSMVTFKKHNLLHDTYPANNDLIVCRNVVIYFTDEAKAQVYKNFSEALVSNGVLFVGSTEQIFQPSTYGFKIYDTFFYEKRSSFTT</sequence>
<evidence type="ECO:0000259" key="4">
    <source>
        <dbReference type="PROSITE" id="PS50123"/>
    </source>
</evidence>
<keyword evidence="2" id="KW-0808">Transferase</keyword>
<dbReference type="PROSITE" id="PS50123">
    <property type="entry name" value="CHER"/>
    <property type="match status" value="1"/>
</dbReference>
<proteinExistence type="predicted"/>
<feature type="non-terminal residue" evidence="5">
    <location>
        <position position="1"/>
    </location>
</feature>
<accession>A0A9D1PPJ5</accession>
<organism evidence="5 6">
    <name type="scientific">Candidatus Pseudogracilibacillus intestinigallinarum</name>
    <dbReference type="NCBI Taxonomy" id="2838742"/>
    <lineage>
        <taxon>Bacteria</taxon>
        <taxon>Bacillati</taxon>
        <taxon>Bacillota</taxon>
        <taxon>Bacilli</taxon>
        <taxon>Bacillales</taxon>
        <taxon>Bacillaceae</taxon>
        <taxon>Pseudogracilibacillus</taxon>
    </lineage>
</organism>
<reference evidence="5" key="1">
    <citation type="journal article" date="2021" name="PeerJ">
        <title>Extensive microbial diversity within the chicken gut microbiome revealed by metagenomics and culture.</title>
        <authorList>
            <person name="Gilroy R."/>
            <person name="Ravi A."/>
            <person name="Getino M."/>
            <person name="Pursley I."/>
            <person name="Horton D.L."/>
            <person name="Alikhan N.F."/>
            <person name="Baker D."/>
            <person name="Gharbi K."/>
            <person name="Hall N."/>
            <person name="Watson M."/>
            <person name="Adriaenssens E.M."/>
            <person name="Foster-Nyarko E."/>
            <person name="Jarju S."/>
            <person name="Secka A."/>
            <person name="Antonio M."/>
            <person name="Oren A."/>
            <person name="Chaudhuri R.R."/>
            <person name="La Ragione R."/>
            <person name="Hildebrand F."/>
            <person name="Pallen M.J."/>
        </authorList>
    </citation>
    <scope>NUCLEOTIDE SEQUENCE</scope>
    <source>
        <strain evidence="5">CHK169-2315</strain>
    </source>
</reference>
<evidence type="ECO:0000256" key="2">
    <source>
        <dbReference type="ARBA" id="ARBA00022679"/>
    </source>
</evidence>
<reference evidence="5" key="2">
    <citation type="submission" date="2021-04" db="EMBL/GenBank/DDBJ databases">
        <authorList>
            <person name="Gilroy R."/>
        </authorList>
    </citation>
    <scope>NUCLEOTIDE SEQUENCE</scope>
    <source>
        <strain evidence="5">CHK169-2315</strain>
    </source>
</reference>
<evidence type="ECO:0000313" key="5">
    <source>
        <dbReference type="EMBL" id="HIV75173.1"/>
    </source>
</evidence>
<dbReference type="InterPro" id="IPR029063">
    <property type="entry name" value="SAM-dependent_MTases_sf"/>
</dbReference>
<keyword evidence="3" id="KW-0949">S-adenosyl-L-methionine</keyword>
<dbReference type="Pfam" id="PF01739">
    <property type="entry name" value="CheR"/>
    <property type="match status" value="1"/>
</dbReference>
<dbReference type="Proteomes" id="UP000823937">
    <property type="component" value="Unassembled WGS sequence"/>
</dbReference>
<dbReference type="PANTHER" id="PTHR24422:SF19">
    <property type="entry name" value="CHEMOTAXIS PROTEIN METHYLTRANSFERASE"/>
    <property type="match status" value="1"/>
</dbReference>
<protein>
    <submittedName>
        <fullName evidence="5">Chemotaxis protein CheR</fullName>
    </submittedName>
</protein>